<reference evidence="17 18" key="1">
    <citation type="journal article" date="2023" name="IMA Fungus">
        <title>Comparative genomic study of the Penicillium genus elucidates a diverse pangenome and 15 lateral gene transfer events.</title>
        <authorList>
            <person name="Petersen C."/>
            <person name="Sorensen T."/>
            <person name="Nielsen M.R."/>
            <person name="Sondergaard T.E."/>
            <person name="Sorensen J.L."/>
            <person name="Fitzpatrick D.A."/>
            <person name="Frisvad J.C."/>
            <person name="Nielsen K.L."/>
        </authorList>
    </citation>
    <scope>NUCLEOTIDE SEQUENCE [LARGE SCALE GENOMIC DNA]</scope>
    <source>
        <strain evidence="17 18">IBT 35679</strain>
    </source>
</reference>
<evidence type="ECO:0000256" key="12">
    <source>
        <dbReference type="ARBA" id="ARBA00023326"/>
    </source>
</evidence>
<comment type="similarity">
    <text evidence="3 14">Belongs to the glycosyl hydrolase 35 family.</text>
</comment>
<dbReference type="FunFam" id="2.60.120.260:FF:000065">
    <property type="entry name" value="Beta-galactosidase A"/>
    <property type="match status" value="1"/>
</dbReference>
<dbReference type="GO" id="GO:0000272">
    <property type="term" value="P:polysaccharide catabolic process"/>
    <property type="evidence" value="ECO:0007669"/>
    <property type="project" value="UniProtKB-KW"/>
</dbReference>
<feature type="domain" description="Beta-galactosidase" evidence="16">
    <location>
        <begin position="396"/>
        <end position="576"/>
    </location>
</feature>
<evidence type="ECO:0000313" key="18">
    <source>
        <dbReference type="Proteomes" id="UP001220324"/>
    </source>
</evidence>
<dbReference type="Gene3D" id="2.60.120.260">
    <property type="entry name" value="Galactose-binding domain-like"/>
    <property type="match status" value="2"/>
</dbReference>
<gene>
    <name evidence="17" type="ORF">N7494_003045</name>
</gene>
<feature type="signal peptide" evidence="15">
    <location>
        <begin position="1"/>
        <end position="18"/>
    </location>
</feature>
<dbReference type="InterPro" id="IPR025300">
    <property type="entry name" value="BetaGal_jelly_roll_dom"/>
</dbReference>
<dbReference type="EMBL" id="JAQIZZ010000002">
    <property type="protein sequence ID" value="KAJ5553667.1"/>
    <property type="molecule type" value="Genomic_DNA"/>
</dbReference>
<evidence type="ECO:0000256" key="8">
    <source>
        <dbReference type="ARBA" id="ARBA00023157"/>
    </source>
</evidence>
<evidence type="ECO:0000256" key="13">
    <source>
        <dbReference type="RuleBase" id="RU000675"/>
    </source>
</evidence>
<keyword evidence="18" id="KW-1185">Reference proteome</keyword>
<dbReference type="InterPro" id="IPR017853">
    <property type="entry name" value="GH"/>
</dbReference>
<dbReference type="FunFam" id="2.60.120.260:FF:000088">
    <property type="entry name" value="Beta-galactosidase A"/>
    <property type="match status" value="1"/>
</dbReference>
<evidence type="ECO:0000259" key="16">
    <source>
        <dbReference type="SMART" id="SM01029"/>
    </source>
</evidence>
<keyword evidence="10" id="KW-0119">Carbohydrate metabolism</keyword>
<evidence type="ECO:0000256" key="11">
    <source>
        <dbReference type="ARBA" id="ARBA00023295"/>
    </source>
</evidence>
<dbReference type="InterPro" id="IPR036833">
    <property type="entry name" value="BetaGal_dom3_sf"/>
</dbReference>
<name>A0AAD6D4S6_9EURO</name>
<sequence length="1011" mass="110677">MKLLSVWALAALAAQAAGAAISHKLNGLTITEHPDPVKRALLQKYVTWDENSLFINGERLMLFSGEFHPFRLPVPSLWIDVFQKVKALGFNCVSFYIDWALLEGKPGHYRADGIFDLEKFFDAASEAGIYLLARPGPYINAEASGGGFPGWLQRVNGTLRTSSPAYLNATDNYIANAAATIAKGQITNGGPIILYQPENEYSGACCGDTDFPDGNYMQYVEDQARNAGVVVPFISNDAGAEGHDAPGTGVGEVDIYGHDSYPLGFDCASPYTWPSGDLPTDFYEMHMEQSPSTPYSIVEFQGGAFDPWGGNGFLACSELLNYQFERVFFKNNFSFRVAFMNLYMIFGGTNWGNLGHPGGYTSYDYGSAITESRNITRQKYSELKLIGNFQKVSPSYLLTEPGTLSTSAYSTNSDIAVTPLIGSNGSATSYFVVRHSDYSSQSSVDYKLKVPTSAGNLTIPQLSGSLTLGNRDSKIHVVDYDVAGTNILYSTAEVFSWKKVLNGKILVLYGDVGEHHELAVSGASSATVVEGSSSGITSKKVGKAVVIGWDVSETRRIVKIGDLKVLLLDRYDAYNYWVPQVPSSGQNPGYSTQETIASSIIVNAGYLVRTAYLSGSELHLAADFNATTTVEVIGAPSKAKSLYINGQKVKTTVDKNGIWSTSVSYTAPKVNLPTLKSLKWKSIDTLPEIQDSYDDSAWVDADHPYTNNSEFPITTPTSLYSSDYGFHTGYLLYRGHFVATGEESSFLVHLQGGTAFGGSVWINETFVDSWDGNSITAVYNTTFTLPTLKAGKEYVLTIVIDNMGLDEDWTVGSEEMKDPRGILDYTLTGRSDDAITWKLTGNLGGEDYQDLVRGPLNEGGLYAERQGYHQPDPPSQKWETSSPYTGFSKPGIRFYSTSFDLDLPQGYDIPLYFNFQNSTSPPPSYRVQLYVNGYQYAKYVNNIGPQTSYPVPEGILNYRGTNWLGLTLWGLNDDGASLDGLELVSTHPVLTSMSEVESVDQPKWQKRAGAY</sequence>
<comment type="caution">
    <text evidence="17">The sequence shown here is derived from an EMBL/GenBank/DDBJ whole genome shotgun (WGS) entry which is preliminary data.</text>
</comment>
<dbReference type="Gene3D" id="2.60.390.10">
    <property type="entry name" value="Beta-galactosidase, domain 3"/>
    <property type="match status" value="1"/>
</dbReference>
<dbReference type="SUPFAM" id="SSF51011">
    <property type="entry name" value="Glycosyl hydrolase domain"/>
    <property type="match status" value="1"/>
</dbReference>
<dbReference type="SUPFAM" id="SSF49785">
    <property type="entry name" value="Galactose-binding domain-like"/>
    <property type="match status" value="2"/>
</dbReference>
<keyword evidence="7 13" id="KW-0378">Hydrolase</keyword>
<keyword evidence="5" id="KW-0964">Secreted</keyword>
<evidence type="ECO:0000256" key="9">
    <source>
        <dbReference type="ARBA" id="ARBA00023180"/>
    </source>
</evidence>
<dbReference type="PROSITE" id="PS01182">
    <property type="entry name" value="GLYCOSYL_HYDROL_F35"/>
    <property type="match status" value="1"/>
</dbReference>
<dbReference type="FunFam" id="2.102.20.10:FF:000001">
    <property type="entry name" value="Beta-galactosidase A"/>
    <property type="match status" value="1"/>
</dbReference>
<dbReference type="InterPro" id="IPR018954">
    <property type="entry name" value="Betagal_dom2"/>
</dbReference>
<dbReference type="SUPFAM" id="SSF117100">
    <property type="entry name" value="Beta-galactosidase LacA, domain 3"/>
    <property type="match status" value="1"/>
</dbReference>
<dbReference type="Pfam" id="PF13363">
    <property type="entry name" value="BetaGal_dom3"/>
    <property type="match status" value="1"/>
</dbReference>
<evidence type="ECO:0000256" key="5">
    <source>
        <dbReference type="ARBA" id="ARBA00022525"/>
    </source>
</evidence>
<dbReference type="InterPro" id="IPR031330">
    <property type="entry name" value="Gly_Hdrlase_35_cat"/>
</dbReference>
<dbReference type="Gene3D" id="3.20.20.80">
    <property type="entry name" value="Glycosidases"/>
    <property type="match status" value="1"/>
</dbReference>
<dbReference type="EC" id="3.2.1.23" evidence="4 13"/>
<evidence type="ECO:0000256" key="7">
    <source>
        <dbReference type="ARBA" id="ARBA00022801"/>
    </source>
</evidence>
<keyword evidence="9" id="KW-0325">Glycoprotein</keyword>
<dbReference type="AlphaFoldDB" id="A0AAD6D4S6"/>
<dbReference type="Proteomes" id="UP001220324">
    <property type="component" value="Unassembled WGS sequence"/>
</dbReference>
<dbReference type="GO" id="GO:0005576">
    <property type="term" value="C:extracellular region"/>
    <property type="evidence" value="ECO:0007669"/>
    <property type="project" value="UniProtKB-SubCell"/>
</dbReference>
<evidence type="ECO:0000256" key="1">
    <source>
        <dbReference type="ARBA" id="ARBA00001412"/>
    </source>
</evidence>
<comment type="catalytic activity">
    <reaction evidence="1 13">
        <text>Hydrolysis of terminal non-reducing beta-D-galactose residues in beta-D-galactosides.</text>
        <dbReference type="EC" id="3.2.1.23"/>
    </reaction>
</comment>
<keyword evidence="12" id="KW-0624">Polysaccharide degradation</keyword>
<dbReference type="InterPro" id="IPR008979">
    <property type="entry name" value="Galactose-bd-like_sf"/>
</dbReference>
<dbReference type="PRINTS" id="PR00742">
    <property type="entry name" value="GLHYDRLASE35"/>
</dbReference>
<proteinExistence type="inferred from homology"/>
<evidence type="ECO:0000256" key="3">
    <source>
        <dbReference type="ARBA" id="ARBA00009809"/>
    </source>
</evidence>
<dbReference type="InterPro" id="IPR019801">
    <property type="entry name" value="Glyco_hydro_35_CS"/>
</dbReference>
<dbReference type="Pfam" id="PF13364">
    <property type="entry name" value="BetaGal_ABD2"/>
    <property type="match status" value="2"/>
</dbReference>
<dbReference type="FunFam" id="3.20.20.80:FF:000040">
    <property type="entry name" value="Beta-galactosidase A"/>
    <property type="match status" value="1"/>
</dbReference>
<evidence type="ECO:0000313" key="17">
    <source>
        <dbReference type="EMBL" id="KAJ5553667.1"/>
    </source>
</evidence>
<dbReference type="Pfam" id="PF10435">
    <property type="entry name" value="BetaGal_dom2"/>
    <property type="match status" value="1"/>
</dbReference>
<protein>
    <recommendedName>
        <fullName evidence="4 13">Beta-galactosidase</fullName>
        <ecNumber evidence="4 13">3.2.1.23</ecNumber>
    </recommendedName>
</protein>
<dbReference type="PANTHER" id="PTHR23421">
    <property type="entry name" value="BETA-GALACTOSIDASE RELATED"/>
    <property type="match status" value="1"/>
</dbReference>
<keyword evidence="6 15" id="KW-0732">Signal</keyword>
<accession>A0AAD6D4S6</accession>
<dbReference type="Pfam" id="PF01301">
    <property type="entry name" value="Glyco_hydro_35"/>
    <property type="match status" value="1"/>
</dbReference>
<keyword evidence="8" id="KW-1015">Disulfide bond</keyword>
<evidence type="ECO:0000256" key="2">
    <source>
        <dbReference type="ARBA" id="ARBA00004613"/>
    </source>
</evidence>
<comment type="subcellular location">
    <subcellularLocation>
        <location evidence="2">Secreted</location>
    </subcellularLocation>
</comment>
<dbReference type="FunFam" id="2.60.390.10:FF:000001">
    <property type="entry name" value="Beta-galactosidase A"/>
    <property type="match status" value="1"/>
</dbReference>
<dbReference type="InterPro" id="IPR001944">
    <property type="entry name" value="Glycoside_Hdrlase_35"/>
</dbReference>
<organism evidence="17 18">
    <name type="scientific">Penicillium frequentans</name>
    <dbReference type="NCBI Taxonomy" id="3151616"/>
    <lineage>
        <taxon>Eukaryota</taxon>
        <taxon>Fungi</taxon>
        <taxon>Dikarya</taxon>
        <taxon>Ascomycota</taxon>
        <taxon>Pezizomycotina</taxon>
        <taxon>Eurotiomycetes</taxon>
        <taxon>Eurotiomycetidae</taxon>
        <taxon>Eurotiales</taxon>
        <taxon>Aspergillaceae</taxon>
        <taxon>Penicillium</taxon>
    </lineage>
</organism>
<keyword evidence="11 13" id="KW-0326">Glycosidase</keyword>
<dbReference type="Gene3D" id="2.102.20.10">
    <property type="entry name" value="Beta-galactosidase, domain 2"/>
    <property type="match status" value="1"/>
</dbReference>
<evidence type="ECO:0000256" key="6">
    <source>
        <dbReference type="ARBA" id="ARBA00022729"/>
    </source>
</evidence>
<dbReference type="SMART" id="SM01029">
    <property type="entry name" value="BetaGal_dom2"/>
    <property type="match status" value="1"/>
</dbReference>
<evidence type="ECO:0000256" key="4">
    <source>
        <dbReference type="ARBA" id="ARBA00012756"/>
    </source>
</evidence>
<dbReference type="InterPro" id="IPR025972">
    <property type="entry name" value="BetaGal_dom3"/>
</dbReference>
<evidence type="ECO:0000256" key="15">
    <source>
        <dbReference type="SAM" id="SignalP"/>
    </source>
</evidence>
<dbReference type="InterPro" id="IPR037110">
    <property type="entry name" value="Betagal_dom2_sf"/>
</dbReference>
<dbReference type="GO" id="GO:0004565">
    <property type="term" value="F:beta-galactosidase activity"/>
    <property type="evidence" value="ECO:0007669"/>
    <property type="project" value="UniProtKB-EC"/>
</dbReference>
<evidence type="ECO:0000256" key="10">
    <source>
        <dbReference type="ARBA" id="ARBA00023277"/>
    </source>
</evidence>
<dbReference type="SUPFAM" id="SSF51445">
    <property type="entry name" value="(Trans)glycosidases"/>
    <property type="match status" value="1"/>
</dbReference>
<evidence type="ECO:0000256" key="14">
    <source>
        <dbReference type="RuleBase" id="RU003679"/>
    </source>
</evidence>
<feature type="chain" id="PRO_5042111036" description="Beta-galactosidase" evidence="15">
    <location>
        <begin position="19"/>
        <end position="1011"/>
    </location>
</feature>